<dbReference type="PANTHER" id="PTHR43280">
    <property type="entry name" value="ARAC-FAMILY TRANSCRIPTIONAL REGULATOR"/>
    <property type="match status" value="1"/>
</dbReference>
<comment type="caution">
    <text evidence="5">The sequence shown here is derived from an EMBL/GenBank/DDBJ whole genome shotgun (WGS) entry which is preliminary data.</text>
</comment>
<dbReference type="InterPro" id="IPR018062">
    <property type="entry name" value="HTH_AraC-typ_CS"/>
</dbReference>
<evidence type="ECO:0000256" key="1">
    <source>
        <dbReference type="ARBA" id="ARBA00023015"/>
    </source>
</evidence>
<sequence length="310" mass="35112">MTSTTWKTAPIPFLDLGPVHDQRYADADFHCDEHGRLSSFFGRSVPVHRHDRFFQIHCIFNGQVHLYLDDQQYRLPGPVCFFTPPGVPHAFVTDADSEGITLTIRQQRVWSLFHDEAEFSVALGQPLCVALAPHQKHEQDAGHTLQRLFHQAQAEFHASHPGRDGNLMALLRLIIASLLRLGTAAPARRPVAPTELQLFHRFNQLLVAHCVDNWPLQRYADTLGLTTARLNLICRRLADMSSKQIIAERQLQEAKRLLLHSNQSVSQICFALGFQDPAYFSRFFSLRTGMPPVRFRQLGATPGALRKVQA</sequence>
<reference evidence="6 8" key="2">
    <citation type="submission" date="2019-02" db="EMBL/GenBank/DDBJ databases">
        <title>Genomic Encyclopedia of Type Strains, Phase IV (KMG-IV): sequencing the most valuable type-strain genomes for metagenomic binning, comparative biology and taxonomic classification.</title>
        <authorList>
            <person name="Goeker M."/>
        </authorList>
    </citation>
    <scope>NUCLEOTIDE SEQUENCE [LARGE SCALE GENOMIC DNA]</scope>
    <source>
        <strain evidence="6 8">DSM 16618</strain>
    </source>
</reference>
<proteinExistence type="predicted"/>
<evidence type="ECO:0000313" key="6">
    <source>
        <dbReference type="EMBL" id="RZS73346.1"/>
    </source>
</evidence>
<dbReference type="PATRIC" id="fig|206506.3.peg.775"/>
<dbReference type="Gene3D" id="1.10.10.60">
    <property type="entry name" value="Homeodomain-like"/>
    <property type="match status" value="1"/>
</dbReference>
<gene>
    <name evidence="5" type="ORF">AAV32_03535</name>
    <name evidence="6" type="ORF">EV679_0537</name>
</gene>
<dbReference type="RefSeq" id="WP_068367520.1">
    <property type="nucleotide sequence ID" value="NZ_CBCSEB010000010.1"/>
</dbReference>
<dbReference type="InterPro" id="IPR011983">
    <property type="entry name" value="HpaA_TReg"/>
</dbReference>
<feature type="domain" description="HTH araC/xylS-type" evidence="4">
    <location>
        <begin position="200"/>
        <end position="298"/>
    </location>
</feature>
<reference evidence="5 7" key="1">
    <citation type="submission" date="2015-04" db="EMBL/GenBank/DDBJ databases">
        <title>Genome sequence of Kerstersia gyiorum CG1.</title>
        <authorList>
            <person name="Greninger A.L."/>
            <person name="Kozyreva V."/>
            <person name="Chaturvedi V."/>
        </authorList>
    </citation>
    <scope>NUCLEOTIDE SEQUENCE [LARGE SCALE GENOMIC DNA]</scope>
    <source>
        <strain evidence="5 7">CG1</strain>
    </source>
</reference>
<keyword evidence="1" id="KW-0805">Transcription regulation</keyword>
<dbReference type="InterPro" id="IPR009057">
    <property type="entry name" value="Homeodomain-like_sf"/>
</dbReference>
<dbReference type="GeneID" id="99727959"/>
<dbReference type="InterPro" id="IPR014710">
    <property type="entry name" value="RmlC-like_jellyroll"/>
</dbReference>
<dbReference type="PROSITE" id="PS01124">
    <property type="entry name" value="HTH_ARAC_FAMILY_2"/>
    <property type="match status" value="1"/>
</dbReference>
<evidence type="ECO:0000259" key="4">
    <source>
        <dbReference type="PROSITE" id="PS01124"/>
    </source>
</evidence>
<evidence type="ECO:0000313" key="5">
    <source>
        <dbReference type="EMBL" id="KKO73335.1"/>
    </source>
</evidence>
<dbReference type="GO" id="GO:0043565">
    <property type="term" value="F:sequence-specific DNA binding"/>
    <property type="evidence" value="ECO:0007669"/>
    <property type="project" value="InterPro"/>
</dbReference>
<dbReference type="NCBIfam" id="TIGR02297">
    <property type="entry name" value="HpaA"/>
    <property type="match status" value="1"/>
</dbReference>
<dbReference type="PANTHER" id="PTHR43280:SF19">
    <property type="entry name" value="4-HYDROXYPHENYLACETATE CATABOLISM PROTEIN"/>
    <property type="match status" value="1"/>
</dbReference>
<dbReference type="SUPFAM" id="SSF51182">
    <property type="entry name" value="RmlC-like cupins"/>
    <property type="match status" value="1"/>
</dbReference>
<evidence type="ECO:0000256" key="3">
    <source>
        <dbReference type="ARBA" id="ARBA00023163"/>
    </source>
</evidence>
<organism evidence="5 7">
    <name type="scientific">Kerstersia gyiorum</name>
    <dbReference type="NCBI Taxonomy" id="206506"/>
    <lineage>
        <taxon>Bacteria</taxon>
        <taxon>Pseudomonadati</taxon>
        <taxon>Pseudomonadota</taxon>
        <taxon>Betaproteobacteria</taxon>
        <taxon>Burkholderiales</taxon>
        <taxon>Alcaligenaceae</taxon>
        <taxon>Kerstersia</taxon>
    </lineage>
</organism>
<dbReference type="Proteomes" id="UP000078084">
    <property type="component" value="Unassembled WGS sequence"/>
</dbReference>
<keyword evidence="2" id="KW-0238">DNA-binding</keyword>
<evidence type="ECO:0000313" key="8">
    <source>
        <dbReference type="Proteomes" id="UP000292039"/>
    </source>
</evidence>
<dbReference type="AlphaFoldDB" id="A0A171KWR8"/>
<dbReference type="Pfam" id="PF12833">
    <property type="entry name" value="HTH_18"/>
    <property type="match status" value="1"/>
</dbReference>
<dbReference type="EMBL" id="LBNE01000001">
    <property type="protein sequence ID" value="KKO73335.1"/>
    <property type="molecule type" value="Genomic_DNA"/>
</dbReference>
<evidence type="ECO:0000313" key="7">
    <source>
        <dbReference type="Proteomes" id="UP000078084"/>
    </source>
</evidence>
<dbReference type="STRING" id="206506.AAV32_03535"/>
<protein>
    <submittedName>
        <fullName evidence="6">AraC family transcriptional regulator</fullName>
    </submittedName>
</protein>
<dbReference type="SMART" id="SM00342">
    <property type="entry name" value="HTH_ARAC"/>
    <property type="match status" value="1"/>
</dbReference>
<dbReference type="Pfam" id="PF02311">
    <property type="entry name" value="AraC_binding"/>
    <property type="match status" value="1"/>
</dbReference>
<dbReference type="GO" id="GO:0003700">
    <property type="term" value="F:DNA-binding transcription factor activity"/>
    <property type="evidence" value="ECO:0007669"/>
    <property type="project" value="InterPro"/>
</dbReference>
<dbReference type="PROSITE" id="PS00041">
    <property type="entry name" value="HTH_ARAC_FAMILY_1"/>
    <property type="match status" value="1"/>
</dbReference>
<evidence type="ECO:0000256" key="2">
    <source>
        <dbReference type="ARBA" id="ARBA00023125"/>
    </source>
</evidence>
<keyword evidence="7" id="KW-1185">Reference proteome</keyword>
<keyword evidence="3" id="KW-0804">Transcription</keyword>
<dbReference type="Gene3D" id="2.60.120.10">
    <property type="entry name" value="Jelly Rolls"/>
    <property type="match status" value="1"/>
</dbReference>
<dbReference type="InterPro" id="IPR003313">
    <property type="entry name" value="AraC-bd"/>
</dbReference>
<dbReference type="OrthoDB" id="9803764at2"/>
<dbReference type="Proteomes" id="UP000292039">
    <property type="component" value="Unassembled WGS sequence"/>
</dbReference>
<accession>A0A171KWR8</accession>
<name>A0A171KWR8_9BURK</name>
<dbReference type="SUPFAM" id="SSF46689">
    <property type="entry name" value="Homeodomain-like"/>
    <property type="match status" value="1"/>
</dbReference>
<dbReference type="InterPro" id="IPR011051">
    <property type="entry name" value="RmlC_Cupin_sf"/>
</dbReference>
<dbReference type="InterPro" id="IPR018060">
    <property type="entry name" value="HTH_AraC"/>
</dbReference>
<dbReference type="EMBL" id="SGWZ01000001">
    <property type="protein sequence ID" value="RZS73346.1"/>
    <property type="molecule type" value="Genomic_DNA"/>
</dbReference>